<feature type="region of interest" description="Disordered" evidence="3">
    <location>
        <begin position="2148"/>
        <end position="2199"/>
    </location>
</feature>
<dbReference type="PANTHER" id="PTHR13950">
    <property type="entry name" value="RABCONNECTIN-RELATED"/>
    <property type="match status" value="1"/>
</dbReference>
<dbReference type="FunFam" id="2.130.10.10:FF:001240">
    <property type="entry name" value="Transducin family protein / WD-40 repeat family protein"/>
    <property type="match status" value="1"/>
</dbReference>
<evidence type="ECO:0000313" key="5">
    <source>
        <dbReference type="EMBL" id="GFY81532.1"/>
    </source>
</evidence>
<dbReference type="SUPFAM" id="SSF50998">
    <property type="entry name" value="Quinoprotein alcohol dehydrogenase-like"/>
    <property type="match status" value="1"/>
</dbReference>
<dbReference type="InterPro" id="IPR036875">
    <property type="entry name" value="Znf_CCHC_sf"/>
</dbReference>
<dbReference type="PANTHER" id="PTHR13950:SF9">
    <property type="entry name" value="RABCONNECTIN-3A"/>
    <property type="match status" value="1"/>
</dbReference>
<feature type="domain" description="CCHC-type" evidence="4">
    <location>
        <begin position="288"/>
        <end position="304"/>
    </location>
</feature>
<keyword evidence="2" id="KW-0853">WD repeat</keyword>
<comment type="caution">
    <text evidence="5">The sequence shown here is derived from an EMBL/GenBank/DDBJ whole genome shotgun (WGS) entry which is preliminary data.</text>
</comment>
<dbReference type="Proteomes" id="UP000585474">
    <property type="component" value="Unassembled WGS sequence"/>
</dbReference>
<dbReference type="InterPro" id="IPR001680">
    <property type="entry name" value="WD40_rpt"/>
</dbReference>
<proteinExistence type="predicted"/>
<accession>A0A7J0E5J8</accession>
<dbReference type="EMBL" id="BJWL01000001">
    <property type="protein sequence ID" value="GFY81532.1"/>
    <property type="molecule type" value="Genomic_DNA"/>
</dbReference>
<evidence type="ECO:0000256" key="3">
    <source>
        <dbReference type="SAM" id="MobiDB-lite"/>
    </source>
</evidence>
<dbReference type="GO" id="GO:0043291">
    <property type="term" value="C:RAVE complex"/>
    <property type="evidence" value="ECO:0007669"/>
    <property type="project" value="TreeGrafter"/>
</dbReference>
<dbReference type="Gene3D" id="2.130.10.10">
    <property type="entry name" value="YVTN repeat-like/Quinoprotein amine dehydrogenase"/>
    <property type="match status" value="4"/>
</dbReference>
<dbReference type="GO" id="GO:0008270">
    <property type="term" value="F:zinc ion binding"/>
    <property type="evidence" value="ECO:0007669"/>
    <property type="project" value="UniProtKB-KW"/>
</dbReference>
<dbReference type="SMART" id="SM00343">
    <property type="entry name" value="ZnF_C2HC"/>
    <property type="match status" value="1"/>
</dbReference>
<gene>
    <name evidence="5" type="ORF">Acr_01g0013410</name>
</gene>
<feature type="compositionally biased region" description="Basic and acidic residues" evidence="3">
    <location>
        <begin position="2149"/>
        <end position="2159"/>
    </location>
</feature>
<dbReference type="GO" id="GO:0007035">
    <property type="term" value="P:vacuolar acidification"/>
    <property type="evidence" value="ECO:0007669"/>
    <property type="project" value="TreeGrafter"/>
</dbReference>
<protein>
    <submittedName>
        <fullName evidence="5">Transducin family protein</fullName>
    </submittedName>
</protein>
<evidence type="ECO:0000259" key="4">
    <source>
        <dbReference type="PROSITE" id="PS50158"/>
    </source>
</evidence>
<dbReference type="SMART" id="SM00320">
    <property type="entry name" value="WD40"/>
    <property type="match status" value="12"/>
</dbReference>
<dbReference type="InterPro" id="IPR011047">
    <property type="entry name" value="Quinoprotein_ADH-like_sf"/>
</dbReference>
<dbReference type="SUPFAM" id="SSF50978">
    <property type="entry name" value="WD40 repeat-like"/>
    <property type="match status" value="1"/>
</dbReference>
<keyword evidence="6" id="KW-1185">Reference proteome</keyword>
<feature type="repeat" description="WD" evidence="2">
    <location>
        <begin position="2579"/>
        <end position="2620"/>
    </location>
</feature>
<dbReference type="InterPro" id="IPR022033">
    <property type="entry name" value="Rav1p_C"/>
</dbReference>
<dbReference type="InterPro" id="IPR052208">
    <property type="entry name" value="DmX-like/RAVE_component"/>
</dbReference>
<dbReference type="InterPro" id="IPR036322">
    <property type="entry name" value="WD40_repeat_dom_sf"/>
</dbReference>
<dbReference type="PROSITE" id="PS50082">
    <property type="entry name" value="WD_REPEATS_2"/>
    <property type="match status" value="1"/>
</dbReference>
<dbReference type="Pfam" id="PF12234">
    <property type="entry name" value="Rav1p_C"/>
    <property type="match status" value="1"/>
</dbReference>
<keyword evidence="1" id="KW-0863">Zinc-finger</keyword>
<organism evidence="5 6">
    <name type="scientific">Actinidia rufa</name>
    <dbReference type="NCBI Taxonomy" id="165716"/>
    <lineage>
        <taxon>Eukaryota</taxon>
        <taxon>Viridiplantae</taxon>
        <taxon>Streptophyta</taxon>
        <taxon>Embryophyta</taxon>
        <taxon>Tracheophyta</taxon>
        <taxon>Spermatophyta</taxon>
        <taxon>Magnoliopsida</taxon>
        <taxon>eudicotyledons</taxon>
        <taxon>Gunneridae</taxon>
        <taxon>Pentapetalae</taxon>
        <taxon>asterids</taxon>
        <taxon>Ericales</taxon>
        <taxon>Actinidiaceae</taxon>
        <taxon>Actinidia</taxon>
    </lineage>
</organism>
<dbReference type="OrthoDB" id="342131at2759"/>
<dbReference type="InterPro" id="IPR001878">
    <property type="entry name" value="Znf_CCHC"/>
</dbReference>
<dbReference type="GO" id="GO:0003676">
    <property type="term" value="F:nucleic acid binding"/>
    <property type="evidence" value="ECO:0007669"/>
    <property type="project" value="InterPro"/>
</dbReference>
<dbReference type="Pfam" id="PF00098">
    <property type="entry name" value="zf-CCHC"/>
    <property type="match status" value="1"/>
</dbReference>
<feature type="compositionally biased region" description="Polar residues" evidence="3">
    <location>
        <begin position="2180"/>
        <end position="2195"/>
    </location>
</feature>
<evidence type="ECO:0000313" key="6">
    <source>
        <dbReference type="Proteomes" id="UP000585474"/>
    </source>
</evidence>
<dbReference type="SUPFAM" id="SSF57756">
    <property type="entry name" value="Retrovirus zinc finger-like domains"/>
    <property type="match status" value="1"/>
</dbReference>
<keyword evidence="1" id="KW-0479">Metal-binding</keyword>
<evidence type="ECO:0000256" key="1">
    <source>
        <dbReference type="PROSITE-ProRule" id="PRU00047"/>
    </source>
</evidence>
<evidence type="ECO:0000256" key="2">
    <source>
        <dbReference type="PROSITE-ProRule" id="PRU00221"/>
    </source>
</evidence>
<feature type="region of interest" description="Disordered" evidence="3">
    <location>
        <begin position="1"/>
        <end position="29"/>
    </location>
</feature>
<name>A0A7J0E5J8_9ERIC</name>
<dbReference type="PROSITE" id="PS50294">
    <property type="entry name" value="WD_REPEATS_REGION"/>
    <property type="match status" value="1"/>
</dbReference>
<feature type="compositionally biased region" description="Low complexity" evidence="3">
    <location>
        <begin position="1"/>
        <end position="17"/>
    </location>
</feature>
<dbReference type="Pfam" id="PF00400">
    <property type="entry name" value="WD40"/>
    <property type="match status" value="1"/>
</dbReference>
<keyword evidence="1" id="KW-0862">Zinc</keyword>
<dbReference type="PROSITE" id="PS50158">
    <property type="entry name" value="ZF_CCHC"/>
    <property type="match status" value="1"/>
</dbReference>
<dbReference type="InterPro" id="IPR015943">
    <property type="entry name" value="WD40/YVTN_repeat-like_dom_sf"/>
</dbReference>
<reference evidence="5 6" key="1">
    <citation type="submission" date="2019-07" db="EMBL/GenBank/DDBJ databases">
        <title>De Novo Assembly of kiwifruit Actinidia rufa.</title>
        <authorList>
            <person name="Sugita-Konishi S."/>
            <person name="Sato K."/>
            <person name="Mori E."/>
            <person name="Abe Y."/>
            <person name="Kisaki G."/>
            <person name="Hamano K."/>
            <person name="Suezawa K."/>
            <person name="Otani M."/>
            <person name="Fukuda T."/>
            <person name="Manabe T."/>
            <person name="Gomi K."/>
            <person name="Tabuchi M."/>
            <person name="Akimitsu K."/>
            <person name="Kataoka I."/>
        </authorList>
    </citation>
    <scope>NUCLEOTIDE SEQUENCE [LARGE SCALE GENOMIC DNA]</scope>
    <source>
        <strain evidence="6">cv. Fuchu</strain>
    </source>
</reference>
<sequence>MQKTSASRSATAKTSEAPPIDSENSTNTVDFADNLPLRLIQSETIPPAPTRSESAIDWLPDFAGYSWIAYGASSLLVISHFPSPLSEEETSIGPIFRQVFELSTHSSAAVSSVHWSPAVPSSGDLAVALDNCVGLFSHNSSVSDGRGGGARMANLADVYDRDDAGRDATIEERSNYWGNGLSNCRKPCWLNLLPCKLDVNLTTTQETMLQKRRRFLMVNPLSLLLITSQEDSLDWVNAVEDILEFKESNRRSGSSNWNTTNQAVIPQAMTAKPVGTQSKPSTSTSGFKCYKCGESGHRAAECKKGDRLGKNQFIEAEEEAEEQNVEPDPTPEYEEAVNTELEELVTGDCGSFPWSQTAVLLHSMKVETIKWTGSGDGIISVGVEVILWRKKSRSWEIAWKFKTELPQILVSASFSIEGPLATAPLNTHAEESSSPASEASRCVSVCCGDGKSNYMKAELCHPMPVSMIQWRPLMGRQPNLDARHSMRHVLLTCCLDGTVRLWSEINDGRVGRIGKDIHDQKTTRRLFHVVALIEINQTMDGTLGSDIFVRWATEIDGMITADKTTNQYFSCGGRYKHDKTGRCEWLVAFGPNMLVTFWAIQCLDDVAPVRCPRVTLWKRQELRGTKLETSGLLLNKVVTSRNELSGPPNMCSLVQLLPCNSLGWSQIYTQISTNVEEGPLHNSGKENVLSCYAGGHLNIDGHTGKILQVAVQPFRFETELAASLDTDGLILFWSLSTISNCFTGLPTLNPAWKLSGKFVTATKYASLSWAPSVLDEDSLLLMGHDQGIDCVMVKIFKNEEEKMLCQNLCTIPFTSHYHGNGPTKIYSIPFSPSPCKKTISNFLLLAIWKKDFQVLSWKITIHSNDSDRSFCACNLDNRKAIGSSSWVFDSNFSGKRYCTAVDPCSSLFPDPHNKDEVTSFAVVCPSICVLSEEQNWTPVDELCCNYSTYHIATGCSNGSLKLWRSMLDTQLNLNLQWELVGMLAAHQGPITSISLADCGQKIATLCSTGPSNYSSTVHIWESVHLAAAGSFLLEDTLFLDEQVIAFNWFTMGSGQLLLGVCLQNEVRVYAERRNDGAQPLIKPGKSLAGNIWVCIAFGQTYPDIRDFLWGPRATGVVIHDGYFSVFSQWLFLADKKYQATCNSGISKNNFLHCKGGSSKDMLGSIFIAQDICESKESSAKENCKGRSPLLMKMNIKNDIMSSMFEASAQQNLDTKIDFYSVQDVAEKIGGSLPFYHPEALLMNIYTGHWKRAYVVFTASFEKLYRITAISNTEKMQILAIVDLLREVRDPLSASAYESLDEPGRRFWVAVRFQQLCFTRRFGRSASVGEWCVDSGLFAWAFHSDCQENLFSSLLPNEPSWQEMRNIGVGFWYTNGAQLRLKMERLARQQYLKSKDPKACALLYVALNRLQVLAGLFKISKDDKDKPLVGFLARNFQEDKNKAAALKNAYVLMGRHQLELAVAFFLLGGDTSSAVTVCAKNLGDEQLALVICRLVEGYGGPLERQLILKFLLPSAVEKGNSWLASFLEWVLGNYAQSFLSMFDVQKDSPINNSAPLSNRTAFLDPSVGQYCLMLATQNKMKNAVGERDAAVMGRWAILMSATAFNRCGLPMEALDCLSSSLSMPGGSDQGSMSETGKPEVLKKLLKPSPCSSSCNWISGDVACHMETHAKLDLAMHYISKLLREHPSCLDTNMAPMEAFECSEYKIRQFNPLLENFQHKLMAGLAYFEQKFSLIPRHLINMIVISQANIGLPFIGYHILHVYTSQYSSQEKRAAFDSFVLYPTESRLLLMATEEMSCLFSRYIVACFIACYQPKSCPTNSNAAGENRLCFSAAWQFYMQGLIWSLWRMRAILKLFSGSCDEDFVRISSITLDLSEYCIYFASAWLQRNYKALILIVKPLLLTCSGGHAPYGIIMKDLKKLLHQTEELLAHNTLIDNTGIAQFTKTTQHDQSEAMIPSIPEDSRWKIIRAALWGHVSAFLKHQLNSLSEKFEDNYSFGSFYRLSSSMSNPGISEPDDNSLHKQLELVSMVLAKLLKTTYVQSYSSCTKQFASFLLQKMEDGSNEPTFSWLEGLSESHPRTLNKHLSQDVDSQDMMNIEDDLSASEILWDIFVDPKVICEGLEQENLKWKQYIKPKPSKEWSDIFTGPTGECKADESCKQEGRLGSSFTGSETRSPLRGPSPDSHSSQSCGRPNTMLTEKSMPFQNPKEVYKRTGELLEALCINSIDQKQVALASNKKGIIYFKLEDGLHHRDYSKYIWAEADWPPNGWAGSESTPVPTCVSPGIGLGSKQGAHLGLGGATIGLGSLARPGKDLTGGGAFGIPGYAGMGASGLGWGIQENFEEFVDLPATVENINTRAFSSHPSRPFFLVGSSNTHIYLWEFGKDKATATYGVLPAANVPPPYALASISAVQFDHCGHRFATAALDGTVCTWQLEVGGRSNVFPTESFLCFNNHASDVTYVTASGSIIAVAGYSSNGVNVVIWDTLAPPSTSRASIMCHEGGACSLSVFDNDIGSGSVSPFILTGGKGGDVGLHDFRYIATGRTKRHRQFASGEPDANASLIPDMQNRTGDQNRDGMLWYIPKAHLGSVTKISTVPNSSLFLTGSKDGDVKLWDAKTTKLVFHWPKLHERHTFLQPSSRSFGGVVRVAITDIQVMSDGFLTCGGDGCVKLVQLKGESYVSSQRPFNGARLVSLSRYQYWL</sequence>